<protein>
    <submittedName>
        <fullName evidence="2">Uncharacterized protein</fullName>
    </submittedName>
</protein>
<dbReference type="Proteomes" id="UP000601435">
    <property type="component" value="Unassembled WGS sequence"/>
</dbReference>
<evidence type="ECO:0000313" key="2">
    <source>
        <dbReference type="EMBL" id="CAE7937967.1"/>
    </source>
</evidence>
<feature type="region of interest" description="Disordered" evidence="1">
    <location>
        <begin position="200"/>
        <end position="229"/>
    </location>
</feature>
<gene>
    <name evidence="2" type="ORF">SNEC2469_LOCUS32964</name>
</gene>
<reference evidence="2" key="1">
    <citation type="submission" date="2021-02" db="EMBL/GenBank/DDBJ databases">
        <authorList>
            <person name="Dougan E. K."/>
            <person name="Rhodes N."/>
            <person name="Thang M."/>
            <person name="Chan C."/>
        </authorList>
    </citation>
    <scope>NUCLEOTIDE SEQUENCE</scope>
</reference>
<accession>A0A813C5S4</accession>
<proteinExistence type="predicted"/>
<name>A0A813C5S4_9DINO</name>
<sequence>DQACIENDETGPGYYEQVAESFRLFEGDSDAVQNWAEASGTDVASHIRTVFEAAAYTDPSTRAAMVERGIQMQQQLLKEKRVKKSEKLVRAASKALEIARADSGYSTAKALADAAFLEVAALRTKWTVVQEFGTKEDALRFVLECQPFDYRPAGDAYDDFPRFQNSKDCLAYVMALEPFPSEFQSCEPVFKRRLRLQLAKEGEQKPDSAQRKTKPRPRTVMGQPSSDGARWQVQAAGCLFETPGLRTLAEKPPAQRLPAHRVDRFSS</sequence>
<keyword evidence="3" id="KW-1185">Reference proteome</keyword>
<dbReference type="EMBL" id="CAJNJA010085197">
    <property type="protein sequence ID" value="CAE7937967.1"/>
    <property type="molecule type" value="Genomic_DNA"/>
</dbReference>
<organism evidence="2 3">
    <name type="scientific">Symbiodinium necroappetens</name>
    <dbReference type="NCBI Taxonomy" id="1628268"/>
    <lineage>
        <taxon>Eukaryota</taxon>
        <taxon>Sar</taxon>
        <taxon>Alveolata</taxon>
        <taxon>Dinophyceae</taxon>
        <taxon>Suessiales</taxon>
        <taxon>Symbiodiniaceae</taxon>
        <taxon>Symbiodinium</taxon>
    </lineage>
</organism>
<dbReference type="AlphaFoldDB" id="A0A813C5S4"/>
<evidence type="ECO:0000256" key="1">
    <source>
        <dbReference type="SAM" id="MobiDB-lite"/>
    </source>
</evidence>
<evidence type="ECO:0000313" key="3">
    <source>
        <dbReference type="Proteomes" id="UP000601435"/>
    </source>
</evidence>
<dbReference type="OrthoDB" id="426280at2759"/>
<feature type="non-terminal residue" evidence="2">
    <location>
        <position position="1"/>
    </location>
</feature>
<feature type="compositionally biased region" description="Basic and acidic residues" evidence="1">
    <location>
        <begin position="200"/>
        <end position="210"/>
    </location>
</feature>
<comment type="caution">
    <text evidence="2">The sequence shown here is derived from an EMBL/GenBank/DDBJ whole genome shotgun (WGS) entry which is preliminary data.</text>
</comment>